<dbReference type="EMBL" id="CP003642">
    <property type="protein sequence ID" value="AFZ25083.1"/>
    <property type="molecule type" value="Genomic_DNA"/>
</dbReference>
<feature type="domain" description="ATP-grasp" evidence="1">
    <location>
        <begin position="139"/>
        <end position="294"/>
    </location>
</feature>
<dbReference type="OrthoDB" id="5355744at2"/>
<dbReference type="HOGENOM" id="CLU_040789_0_0_3"/>
<evidence type="ECO:0000313" key="3">
    <source>
        <dbReference type="Proteomes" id="UP000010475"/>
    </source>
</evidence>
<dbReference type="AlphaFoldDB" id="K9WY19"/>
<dbReference type="PATRIC" id="fig|56107.3.peg.3198"/>
<organism evidence="2 3">
    <name type="scientific">Cylindrospermum stagnale PCC 7417</name>
    <dbReference type="NCBI Taxonomy" id="56107"/>
    <lineage>
        <taxon>Bacteria</taxon>
        <taxon>Bacillati</taxon>
        <taxon>Cyanobacteriota</taxon>
        <taxon>Cyanophyceae</taxon>
        <taxon>Nostocales</taxon>
        <taxon>Nostocaceae</taxon>
        <taxon>Cylindrospermum</taxon>
    </lineage>
</organism>
<dbReference type="RefSeq" id="WP_015208336.1">
    <property type="nucleotide sequence ID" value="NC_019757.1"/>
</dbReference>
<reference evidence="2 3" key="1">
    <citation type="submission" date="2012-06" db="EMBL/GenBank/DDBJ databases">
        <title>Finished chromosome of genome of Cylindrospermum stagnale PCC 7417.</title>
        <authorList>
            <consortium name="US DOE Joint Genome Institute"/>
            <person name="Gugger M."/>
            <person name="Coursin T."/>
            <person name="Rippka R."/>
            <person name="Tandeau De Marsac N."/>
            <person name="Huntemann M."/>
            <person name="Wei C.-L."/>
            <person name="Han J."/>
            <person name="Detter J.C."/>
            <person name="Han C."/>
            <person name="Tapia R."/>
            <person name="Chen A."/>
            <person name="Kyrpides N."/>
            <person name="Mavromatis K."/>
            <person name="Markowitz V."/>
            <person name="Szeto E."/>
            <person name="Ivanova N."/>
            <person name="Pagani I."/>
            <person name="Pati A."/>
            <person name="Goodwin L."/>
            <person name="Nordberg H.P."/>
            <person name="Cantor M.N."/>
            <person name="Hua S.X."/>
            <person name="Woyke T."/>
            <person name="Kerfeld C.A."/>
        </authorList>
    </citation>
    <scope>NUCLEOTIDE SEQUENCE [LARGE SCALE GENOMIC DNA]</scope>
    <source>
        <strain evidence="2 3">PCC 7417</strain>
    </source>
</reference>
<protein>
    <recommendedName>
        <fullName evidence="1">ATP-grasp domain-containing protein</fullName>
    </recommendedName>
</protein>
<dbReference type="InterPro" id="IPR025643">
    <property type="entry name" value="R2K_3"/>
</dbReference>
<dbReference type="Proteomes" id="UP000010475">
    <property type="component" value="Chromosome"/>
</dbReference>
<dbReference type="KEGG" id="csg:Cylst_2890"/>
<keyword evidence="3" id="KW-1185">Reference proteome</keyword>
<proteinExistence type="predicted"/>
<gene>
    <name evidence="2" type="ORF">Cylst_2890</name>
</gene>
<dbReference type="eggNOG" id="ENOG502Z879">
    <property type="taxonomic scope" value="Bacteria"/>
</dbReference>
<sequence length="300" mass="34657">MKLIFCSDPLQIRAPDLLYQDEVSAIKSLGLEYELINYEALVDDHPLKAVSRIKSLNSCTLGIYRGWMLPPRSYQQLFEALVDQGIHLINDPDAYKHCHYFPESYSVIESCTPKSVWTKTIGDIATQELMELLHLFNSQPIVVKDFVKSRKHEWQEACYIPSASDISSVERVVRRFIELQGNQLSEGLVFREFIEFERLTQHSKSGMPLTKEFRIFFLDGEPIYTVEYWEEGNYQGITPPIDQFRQIAKSVQSRFFTMDVAKKLDGEWMIIELGDGQVAGLPEKADVLSFYQMLINHLAK</sequence>
<evidence type="ECO:0000259" key="1">
    <source>
        <dbReference type="Pfam" id="PF14243"/>
    </source>
</evidence>
<dbReference type="Pfam" id="PF14243">
    <property type="entry name" value="R2K_3"/>
    <property type="match status" value="1"/>
</dbReference>
<name>K9WY19_9NOST</name>
<evidence type="ECO:0000313" key="2">
    <source>
        <dbReference type="EMBL" id="AFZ25083.1"/>
    </source>
</evidence>
<accession>K9WY19</accession>
<dbReference type="STRING" id="56107.Cylst_2890"/>